<accession>A0A6M1TKC9</accession>
<evidence type="ECO:0000313" key="3">
    <source>
        <dbReference type="EMBL" id="NGQ90339.1"/>
    </source>
</evidence>
<reference evidence="3 4" key="1">
    <citation type="submission" date="2020-02" db="EMBL/GenBank/DDBJ databases">
        <title>Rhodobacter translucens sp. nov., a novel bacterium isolated from activated sludge.</title>
        <authorList>
            <person name="Liu J."/>
        </authorList>
    </citation>
    <scope>NUCLEOTIDE SEQUENCE [LARGE SCALE GENOMIC DNA]</scope>
    <source>
        <strain evidence="3 4">HX-7-19</strain>
    </source>
</reference>
<dbReference type="PANTHER" id="PTHR11695">
    <property type="entry name" value="ALCOHOL DEHYDROGENASE RELATED"/>
    <property type="match status" value="1"/>
</dbReference>
<dbReference type="Pfam" id="PF08240">
    <property type="entry name" value="ADH_N"/>
    <property type="match status" value="1"/>
</dbReference>
<gene>
    <name evidence="3" type="ORF">G5V65_05485</name>
</gene>
<dbReference type="AlphaFoldDB" id="A0A6M1TKC9"/>
<dbReference type="EMBL" id="JAALFE010000004">
    <property type="protein sequence ID" value="NGQ90339.1"/>
    <property type="molecule type" value="Genomic_DNA"/>
</dbReference>
<proteinExistence type="predicted"/>
<evidence type="ECO:0000259" key="2">
    <source>
        <dbReference type="SMART" id="SM00829"/>
    </source>
</evidence>
<comment type="caution">
    <text evidence="3">The sequence shown here is derived from an EMBL/GenBank/DDBJ whole genome shotgun (WGS) entry which is preliminary data.</text>
</comment>
<dbReference type="GO" id="GO:0008270">
    <property type="term" value="F:zinc ion binding"/>
    <property type="evidence" value="ECO:0007669"/>
    <property type="project" value="InterPro"/>
</dbReference>
<dbReference type="SUPFAM" id="SSF51735">
    <property type="entry name" value="NAD(P)-binding Rossmann-fold domains"/>
    <property type="match status" value="1"/>
</dbReference>
<dbReference type="PANTHER" id="PTHR11695:SF294">
    <property type="entry name" value="RETICULON-4-INTERACTING PROTEIN 1, MITOCHONDRIAL"/>
    <property type="match status" value="1"/>
</dbReference>
<protein>
    <submittedName>
        <fullName evidence="3">NADP-dependent oxidoreductase</fullName>
    </submittedName>
</protein>
<organism evidence="3 4">
    <name type="scientific">Paragemmobacter kunshanensis</name>
    <dbReference type="NCBI Taxonomy" id="2583234"/>
    <lineage>
        <taxon>Bacteria</taxon>
        <taxon>Pseudomonadati</taxon>
        <taxon>Pseudomonadota</taxon>
        <taxon>Alphaproteobacteria</taxon>
        <taxon>Rhodobacterales</taxon>
        <taxon>Paracoccaceae</taxon>
        <taxon>Paragemmobacter</taxon>
    </lineage>
</organism>
<keyword evidence="4" id="KW-1185">Reference proteome</keyword>
<dbReference type="SUPFAM" id="SSF50129">
    <property type="entry name" value="GroES-like"/>
    <property type="match status" value="1"/>
</dbReference>
<dbReference type="Gene3D" id="3.40.50.720">
    <property type="entry name" value="NAD(P)-binding Rossmann-like Domain"/>
    <property type="match status" value="1"/>
</dbReference>
<evidence type="ECO:0000256" key="1">
    <source>
        <dbReference type="ARBA" id="ARBA00023002"/>
    </source>
</evidence>
<name>A0A6M1TKC9_9RHOB</name>
<evidence type="ECO:0000313" key="4">
    <source>
        <dbReference type="Proteomes" id="UP000474758"/>
    </source>
</evidence>
<dbReference type="PROSITE" id="PS01162">
    <property type="entry name" value="QOR_ZETA_CRYSTAL"/>
    <property type="match status" value="1"/>
</dbReference>
<dbReference type="InterPro" id="IPR036291">
    <property type="entry name" value="NAD(P)-bd_dom_sf"/>
</dbReference>
<dbReference type="Proteomes" id="UP000474758">
    <property type="component" value="Unassembled WGS sequence"/>
</dbReference>
<dbReference type="InterPro" id="IPR050700">
    <property type="entry name" value="YIM1/Zinc_Alcohol_DH_Fams"/>
</dbReference>
<dbReference type="Gene3D" id="3.90.180.10">
    <property type="entry name" value="Medium-chain alcohol dehydrogenases, catalytic domain"/>
    <property type="match status" value="1"/>
</dbReference>
<dbReference type="InterPro" id="IPR002364">
    <property type="entry name" value="Quin_OxRdtase/zeta-crystal_CS"/>
</dbReference>
<feature type="domain" description="Enoyl reductase (ER)" evidence="2">
    <location>
        <begin position="10"/>
        <end position="306"/>
    </location>
</feature>
<sequence>MKAARIHAYGTPDVIRVEDAPLPKIGPDDVLVRSIAASINPVDWKIRRGYLAQMIPYEMPLTLGWDVSGIVEQIGANVTTFKPGDAVYSRPDIRRNGTYAEYVAIAARELAPKPTTISHVEAASLPLVSITAWEALITTAQMQPGQRVLIHAGAGGVGSIAIQLAKAKGAHVTATASAAKAALVRSLGADEVVDYRDPAAFAAARDLDIVFDTIGGDTQEASWNMLKPGGFLVSITQAPNPERATAEGKRAGFVFIDPNAAILRDLATMVDAGQIRPLIGGEFRLDHAARAHEASETGRTTGKIVLYTGQP</sequence>
<dbReference type="SMART" id="SM00829">
    <property type="entry name" value="PKS_ER"/>
    <property type="match status" value="1"/>
</dbReference>
<dbReference type="Pfam" id="PF13602">
    <property type="entry name" value="ADH_zinc_N_2"/>
    <property type="match status" value="1"/>
</dbReference>
<dbReference type="InterPro" id="IPR011032">
    <property type="entry name" value="GroES-like_sf"/>
</dbReference>
<keyword evidence="1" id="KW-0560">Oxidoreductase</keyword>
<dbReference type="InterPro" id="IPR013154">
    <property type="entry name" value="ADH-like_N"/>
</dbReference>
<dbReference type="InterPro" id="IPR020843">
    <property type="entry name" value="ER"/>
</dbReference>
<dbReference type="GO" id="GO:0016491">
    <property type="term" value="F:oxidoreductase activity"/>
    <property type="evidence" value="ECO:0007669"/>
    <property type="project" value="UniProtKB-KW"/>
</dbReference>
<dbReference type="CDD" id="cd05289">
    <property type="entry name" value="MDR_like_2"/>
    <property type="match status" value="1"/>
</dbReference>